<dbReference type="GO" id="GO:0005886">
    <property type="term" value="C:plasma membrane"/>
    <property type="evidence" value="ECO:0007669"/>
    <property type="project" value="UniProtKB-SubCell"/>
</dbReference>
<dbReference type="Proteomes" id="UP000818266">
    <property type="component" value="Unassembled WGS sequence"/>
</dbReference>
<dbReference type="RefSeq" id="WP_152584088.1">
    <property type="nucleotide sequence ID" value="NZ_VIKT02000024.1"/>
</dbReference>
<dbReference type="SUPFAM" id="SSF47384">
    <property type="entry name" value="Homodimeric domain of signal transducing histidine kinase"/>
    <property type="match status" value="1"/>
</dbReference>
<dbReference type="EMBL" id="VIKT02000024">
    <property type="protein sequence ID" value="NHF63877.1"/>
    <property type="molecule type" value="Genomic_DNA"/>
</dbReference>
<feature type="transmembrane region" description="Helical" evidence="14">
    <location>
        <begin position="20"/>
        <end position="38"/>
    </location>
</feature>
<feature type="transmembrane region" description="Helical" evidence="14">
    <location>
        <begin position="130"/>
        <end position="151"/>
    </location>
</feature>
<feature type="transmembrane region" description="Helical" evidence="14">
    <location>
        <begin position="239"/>
        <end position="259"/>
    </location>
</feature>
<dbReference type="FunFam" id="3.30.565.10:FF:000006">
    <property type="entry name" value="Sensor histidine kinase WalK"/>
    <property type="match status" value="1"/>
</dbReference>
<evidence type="ECO:0000256" key="1">
    <source>
        <dbReference type="ARBA" id="ARBA00000085"/>
    </source>
</evidence>
<gene>
    <name evidence="16" type="ORF">FK219_011655</name>
</gene>
<dbReference type="EC" id="2.7.13.3" evidence="4"/>
<evidence type="ECO:0000256" key="5">
    <source>
        <dbReference type="ARBA" id="ARBA00022475"/>
    </source>
</evidence>
<comment type="caution">
    <text evidence="16">The sequence shown here is derived from an EMBL/GenBank/DDBJ whole genome shotgun (WGS) entry which is preliminary data.</text>
</comment>
<dbReference type="PANTHER" id="PTHR43547:SF2">
    <property type="entry name" value="HYBRID SIGNAL TRANSDUCTION HISTIDINE KINASE C"/>
    <property type="match status" value="1"/>
</dbReference>
<dbReference type="SMART" id="SM00387">
    <property type="entry name" value="HATPase_c"/>
    <property type="match status" value="1"/>
</dbReference>
<dbReference type="Gene3D" id="3.30.565.10">
    <property type="entry name" value="Histidine kinase-like ATPase, C-terminal domain"/>
    <property type="match status" value="1"/>
</dbReference>
<keyword evidence="11" id="KW-0902">Two-component regulatory system</keyword>
<evidence type="ECO:0000256" key="10">
    <source>
        <dbReference type="ARBA" id="ARBA00022989"/>
    </source>
</evidence>
<dbReference type="SMART" id="SM00388">
    <property type="entry name" value="HisKA"/>
    <property type="match status" value="1"/>
</dbReference>
<dbReference type="GO" id="GO:0000155">
    <property type="term" value="F:phosphorelay sensor kinase activity"/>
    <property type="evidence" value="ECO:0007669"/>
    <property type="project" value="InterPro"/>
</dbReference>
<reference evidence="16 17" key="2">
    <citation type="submission" date="2020-03" db="EMBL/GenBank/DDBJ databases">
        <title>Chryseoglobus sp. isolated from a deep-sea seamount.</title>
        <authorList>
            <person name="Zhang D.-C."/>
        </authorList>
    </citation>
    <scope>NUCLEOTIDE SEQUENCE [LARGE SCALE GENOMIC DNA]</scope>
    <source>
        <strain evidence="16 17">KN1116</strain>
    </source>
</reference>
<feature type="region of interest" description="Disordered" evidence="13">
    <location>
        <begin position="674"/>
        <end position="693"/>
    </location>
</feature>
<dbReference type="CDD" id="cd00082">
    <property type="entry name" value="HisKA"/>
    <property type="match status" value="1"/>
</dbReference>
<dbReference type="SUPFAM" id="SSF55874">
    <property type="entry name" value="ATPase domain of HSP90 chaperone/DNA topoisomerase II/histidine kinase"/>
    <property type="match status" value="1"/>
</dbReference>
<comment type="cofactor">
    <cofactor evidence="2">
        <name>a divalent metal cation</name>
        <dbReference type="ChEBI" id="CHEBI:60240"/>
    </cofactor>
</comment>
<evidence type="ECO:0000256" key="12">
    <source>
        <dbReference type="ARBA" id="ARBA00023136"/>
    </source>
</evidence>
<keyword evidence="6" id="KW-0597">Phosphoprotein</keyword>
<evidence type="ECO:0000256" key="6">
    <source>
        <dbReference type="ARBA" id="ARBA00022553"/>
    </source>
</evidence>
<dbReference type="InterPro" id="IPR036097">
    <property type="entry name" value="HisK_dim/P_sf"/>
</dbReference>
<feature type="transmembrane region" description="Helical" evidence="14">
    <location>
        <begin position="271"/>
        <end position="288"/>
    </location>
</feature>
<dbReference type="Pfam" id="PF05231">
    <property type="entry name" value="MASE1"/>
    <property type="match status" value="1"/>
</dbReference>
<evidence type="ECO:0000256" key="8">
    <source>
        <dbReference type="ARBA" id="ARBA00022692"/>
    </source>
</evidence>
<feature type="compositionally biased region" description="Basic and acidic residues" evidence="13">
    <location>
        <begin position="682"/>
        <end position="693"/>
    </location>
</feature>
<evidence type="ECO:0000256" key="9">
    <source>
        <dbReference type="ARBA" id="ARBA00022777"/>
    </source>
</evidence>
<feature type="transmembrane region" description="Helical" evidence="14">
    <location>
        <begin position="68"/>
        <end position="84"/>
    </location>
</feature>
<name>A0A9E5JS66_9MICO</name>
<evidence type="ECO:0000259" key="15">
    <source>
        <dbReference type="PROSITE" id="PS50109"/>
    </source>
</evidence>
<comment type="catalytic activity">
    <reaction evidence="1">
        <text>ATP + protein L-histidine = ADP + protein N-phospho-L-histidine.</text>
        <dbReference type="EC" id="2.7.13.3"/>
    </reaction>
</comment>
<dbReference type="InterPro" id="IPR003594">
    <property type="entry name" value="HATPase_dom"/>
</dbReference>
<dbReference type="PANTHER" id="PTHR43547">
    <property type="entry name" value="TWO-COMPONENT HISTIDINE KINASE"/>
    <property type="match status" value="1"/>
</dbReference>
<dbReference type="InterPro" id="IPR036890">
    <property type="entry name" value="HATPase_C_sf"/>
</dbReference>
<feature type="transmembrane region" description="Helical" evidence="14">
    <location>
        <begin position="190"/>
        <end position="208"/>
    </location>
</feature>
<dbReference type="Pfam" id="PF02518">
    <property type="entry name" value="HATPase_c"/>
    <property type="match status" value="1"/>
</dbReference>
<dbReference type="InterPro" id="IPR007895">
    <property type="entry name" value="MASE1"/>
</dbReference>
<dbReference type="AlphaFoldDB" id="A0A9E5JS66"/>
<reference evidence="16 17" key="1">
    <citation type="submission" date="2019-06" db="EMBL/GenBank/DDBJ databases">
        <authorList>
            <person name="De-Chao Zhang Q."/>
        </authorList>
    </citation>
    <scope>NUCLEOTIDE SEQUENCE [LARGE SCALE GENOMIC DNA]</scope>
    <source>
        <strain evidence="16 17">KN1116</strain>
    </source>
</reference>
<keyword evidence="7" id="KW-0808">Transferase</keyword>
<proteinExistence type="predicted"/>
<dbReference type="PRINTS" id="PR00344">
    <property type="entry name" value="BCTRLSENSOR"/>
</dbReference>
<evidence type="ECO:0000256" key="7">
    <source>
        <dbReference type="ARBA" id="ARBA00022679"/>
    </source>
</evidence>
<feature type="transmembrane region" description="Helical" evidence="14">
    <location>
        <begin position="157"/>
        <end position="178"/>
    </location>
</feature>
<evidence type="ECO:0000256" key="3">
    <source>
        <dbReference type="ARBA" id="ARBA00004651"/>
    </source>
</evidence>
<dbReference type="FunFam" id="1.10.287.130:FF:000001">
    <property type="entry name" value="Two-component sensor histidine kinase"/>
    <property type="match status" value="1"/>
</dbReference>
<keyword evidence="10 14" id="KW-1133">Transmembrane helix</keyword>
<dbReference type="InterPro" id="IPR003661">
    <property type="entry name" value="HisK_dim/P_dom"/>
</dbReference>
<evidence type="ECO:0000256" key="11">
    <source>
        <dbReference type="ARBA" id="ARBA00023012"/>
    </source>
</evidence>
<dbReference type="InterPro" id="IPR004358">
    <property type="entry name" value="Sig_transdc_His_kin-like_C"/>
</dbReference>
<dbReference type="GO" id="GO:0005509">
    <property type="term" value="F:calcium ion binding"/>
    <property type="evidence" value="ECO:0007669"/>
    <property type="project" value="UniProtKB-ARBA"/>
</dbReference>
<feature type="transmembrane region" description="Helical" evidence="14">
    <location>
        <begin position="90"/>
        <end position="110"/>
    </location>
</feature>
<keyword evidence="5" id="KW-1003">Cell membrane</keyword>
<evidence type="ECO:0000256" key="14">
    <source>
        <dbReference type="SAM" id="Phobius"/>
    </source>
</evidence>
<keyword evidence="8 14" id="KW-0812">Transmembrane</keyword>
<evidence type="ECO:0000313" key="17">
    <source>
        <dbReference type="Proteomes" id="UP000818266"/>
    </source>
</evidence>
<accession>A0A9E5JS66</accession>
<feature type="domain" description="Histidine kinase" evidence="15">
    <location>
        <begin position="444"/>
        <end position="663"/>
    </location>
</feature>
<dbReference type="OrthoDB" id="9757990at2"/>
<dbReference type="Pfam" id="PF00512">
    <property type="entry name" value="HisKA"/>
    <property type="match status" value="1"/>
</dbReference>
<evidence type="ECO:0000256" key="4">
    <source>
        <dbReference type="ARBA" id="ARBA00012438"/>
    </source>
</evidence>
<sequence length="693" mass="73303">MGQGGLVGRLYLADTIVRRIGIIALVLFAGLVSVASVLLSPVDAAIAAWWPAAGVSAVAVLASRGNRVAVALAIAAVTAVGNVIGGRELLVAVLFGLANAIEAWLVAWVLTRGNPVARLDGLRDVTRLLAATLVGAAAIGILAGATAWALLDRDFLFTALGLLSSHASALLVVTPVALVSSRLNRRVSPVEGVLQIAAVVLLVGYTFWPGNVLPLAFLPFIALLWAAFRLPTVVVAVELIATAAATTILTAAGGGPFAVYADDGARTTVELIQAFLIVYAVGVLYVSAARNEWANVVTQLGAREALLRGGIISSETGILVAEVLDGEHLRVVGVNATALEAIGRNEMPGSWGTAGIWMQRDRVVFGVSELDERIRARDPGRLEITRGDRRFDVDIAFYAEAGGQPVVTLVFTDVTARDAREQLALAVADDLRRLNEQKDDFIASVSHELRTPVTSILGFAEQLEESLLQERDQQASTIIARNARRLADVIQDVLELSKLSSVGAAPRAAAQLDVLEVVRHCAEDASGLSPARQVQIALTVPEHPVMIVGVTQDIARVCANLLSNAVKFSPDGGTVRLDVIDEGDETVEIRVVDEGPGIPAADLPHVWERFYRVQTERHREVPGTGLGLPIVKGLVETRIGGTIDIESDGLTGTTVILRIPRERAVSVHVATTAMRTPSETGQDARAEAQEGAE</sequence>
<dbReference type="PROSITE" id="PS50109">
    <property type="entry name" value="HIS_KIN"/>
    <property type="match status" value="1"/>
</dbReference>
<comment type="subcellular location">
    <subcellularLocation>
        <location evidence="3">Cell membrane</location>
        <topology evidence="3">Multi-pass membrane protein</topology>
    </subcellularLocation>
</comment>
<keyword evidence="9" id="KW-0418">Kinase</keyword>
<feature type="transmembrane region" description="Helical" evidence="14">
    <location>
        <begin position="44"/>
        <end position="61"/>
    </location>
</feature>
<organism evidence="16 17">
    <name type="scientific">Microcella pacifica</name>
    <dbReference type="NCBI Taxonomy" id="2591847"/>
    <lineage>
        <taxon>Bacteria</taxon>
        <taxon>Bacillati</taxon>
        <taxon>Actinomycetota</taxon>
        <taxon>Actinomycetes</taxon>
        <taxon>Micrococcales</taxon>
        <taxon>Microbacteriaceae</taxon>
        <taxon>Microcella</taxon>
    </lineage>
</organism>
<keyword evidence="12 14" id="KW-0472">Membrane</keyword>
<evidence type="ECO:0000256" key="13">
    <source>
        <dbReference type="SAM" id="MobiDB-lite"/>
    </source>
</evidence>
<protein>
    <recommendedName>
        <fullName evidence="4">histidine kinase</fullName>
        <ecNumber evidence="4">2.7.13.3</ecNumber>
    </recommendedName>
</protein>
<evidence type="ECO:0000256" key="2">
    <source>
        <dbReference type="ARBA" id="ARBA00001968"/>
    </source>
</evidence>
<evidence type="ECO:0000313" key="16">
    <source>
        <dbReference type="EMBL" id="NHF63877.1"/>
    </source>
</evidence>
<dbReference type="InterPro" id="IPR005467">
    <property type="entry name" value="His_kinase_dom"/>
</dbReference>
<dbReference type="CDD" id="cd00075">
    <property type="entry name" value="HATPase"/>
    <property type="match status" value="1"/>
</dbReference>
<keyword evidence="17" id="KW-1185">Reference proteome</keyword>
<dbReference type="Gene3D" id="1.10.287.130">
    <property type="match status" value="1"/>
</dbReference>